<dbReference type="RefSeq" id="WP_311412585.1">
    <property type="nucleotide sequence ID" value="NZ_JAVRFL010000017.1"/>
</dbReference>
<dbReference type="NCBIfam" id="TIGR01686">
    <property type="entry name" value="FkbH"/>
    <property type="match status" value="1"/>
</dbReference>
<organism evidence="1 2">
    <name type="scientific">Micromonospora reichwaldensis</name>
    <dbReference type="NCBI Taxonomy" id="3075516"/>
    <lineage>
        <taxon>Bacteria</taxon>
        <taxon>Bacillati</taxon>
        <taxon>Actinomycetota</taxon>
        <taxon>Actinomycetes</taxon>
        <taxon>Micromonosporales</taxon>
        <taxon>Micromonosporaceae</taxon>
        <taxon>Micromonospora</taxon>
    </lineage>
</organism>
<dbReference type="EMBL" id="JAVRFL010000017">
    <property type="protein sequence ID" value="MDT0530507.1"/>
    <property type="molecule type" value="Genomic_DNA"/>
</dbReference>
<dbReference type="Gene3D" id="3.40.50.1000">
    <property type="entry name" value="HAD superfamily/HAD-like"/>
    <property type="match status" value="1"/>
</dbReference>
<evidence type="ECO:0000313" key="1">
    <source>
        <dbReference type="EMBL" id="MDT0530507.1"/>
    </source>
</evidence>
<protein>
    <submittedName>
        <fullName evidence="1">HAD-IIIC family phosphatase</fullName>
    </submittedName>
</protein>
<sequence length="339" mass="36517">MVKCLVWDLDDTLWDGVVLEGDEPVPFPAAVRTLHALDRRGVLHAVASRGERAAATAHLAAHGLLDLFTRVEVGWGAKSLAVTRIAADLGIGLDTVAFVDNDPVERAEVAAALPVVRCHPADAVAELPALPEFAHEFVTEESRQRRQLYRTDERRRAAEATHAGPPADFLASLGLVLEVRRAGPADLARAHELTVRTHQLNTTGVTFSLAELRALCASPRHEVLVARLRDRFGSYGTVGLAVTELRPAATVLRLLLMSCRVLSRGAGAALLDHLVHTALAAGRRPVAEFVPTAVNRQMLVTLRFAGFAVEDDAGDRWTLAIDPARPPAARAHPVRVVTA</sequence>
<dbReference type="Proteomes" id="UP001180973">
    <property type="component" value="Unassembled WGS sequence"/>
</dbReference>
<dbReference type="InterPro" id="IPR010037">
    <property type="entry name" value="FkbH_domain"/>
</dbReference>
<accession>A0ABU2WXA8</accession>
<dbReference type="InterPro" id="IPR010033">
    <property type="entry name" value="HAD_SF_ppase_IIIC"/>
</dbReference>
<reference evidence="1" key="1">
    <citation type="submission" date="2023-09" db="EMBL/GenBank/DDBJ databases">
        <title>30 novel species of actinomycetes from the DSMZ collection.</title>
        <authorList>
            <person name="Nouioui I."/>
        </authorList>
    </citation>
    <scope>NUCLEOTIDE SEQUENCE</scope>
    <source>
        <strain evidence="1">DSM 115977</strain>
    </source>
</reference>
<dbReference type="SUPFAM" id="SSF56784">
    <property type="entry name" value="HAD-like"/>
    <property type="match status" value="1"/>
</dbReference>
<keyword evidence="2" id="KW-1185">Reference proteome</keyword>
<name>A0ABU2WXA8_9ACTN</name>
<dbReference type="InterPro" id="IPR016181">
    <property type="entry name" value="Acyl_CoA_acyltransferase"/>
</dbReference>
<dbReference type="NCBIfam" id="TIGR01681">
    <property type="entry name" value="HAD-SF-IIIC"/>
    <property type="match status" value="1"/>
</dbReference>
<dbReference type="SUPFAM" id="SSF55729">
    <property type="entry name" value="Acyl-CoA N-acyltransferases (Nat)"/>
    <property type="match status" value="1"/>
</dbReference>
<comment type="caution">
    <text evidence="1">The sequence shown here is derived from an EMBL/GenBank/DDBJ whole genome shotgun (WGS) entry which is preliminary data.</text>
</comment>
<proteinExistence type="predicted"/>
<gene>
    <name evidence="1" type="ORF">RM555_16060</name>
</gene>
<dbReference type="InterPro" id="IPR023214">
    <property type="entry name" value="HAD_sf"/>
</dbReference>
<evidence type="ECO:0000313" key="2">
    <source>
        <dbReference type="Proteomes" id="UP001180973"/>
    </source>
</evidence>
<dbReference type="InterPro" id="IPR036412">
    <property type="entry name" value="HAD-like_sf"/>
</dbReference>